<gene>
    <name evidence="2" type="ORF">PPL_02736</name>
</gene>
<dbReference type="Proteomes" id="UP000001396">
    <property type="component" value="Unassembled WGS sequence"/>
</dbReference>
<feature type="signal peptide" evidence="1">
    <location>
        <begin position="1"/>
        <end position="17"/>
    </location>
</feature>
<dbReference type="RefSeq" id="XP_020435787.1">
    <property type="nucleotide sequence ID" value="XM_020573715.1"/>
</dbReference>
<sequence length="324" mass="36786">MFEILLLTLSITATVEATCGDSVRVACIQVSNGDANKLRNCLYANNSIRSHICMQTKRALFYKNRTFNSEPFVVEQQFSYSAGLLQRQRYKSVIVEDGVYLLAFEIKDPVHVKKYKDIGHHTLLLPGRYSDLLSLGDFSQFRVVPENCTHSIDIGLNIISNINSSNINFIHEEEDSNNNIYNQISQEQQYNKNNNSSKNNFLLTLTDIKQIDIFTGGNNSSSANDRFNFQASQLSGLKQCDIPRHCNSTNRNEAILKFCISEGNTEIEKGTLLIKLNENNGFYSVTATSDNQFPKQFDIQQIGRSKFIFQYKQNPKPQTTSITN</sequence>
<dbReference type="AlphaFoldDB" id="D3B2X2"/>
<feature type="chain" id="PRO_5003040826" evidence="1">
    <location>
        <begin position="18"/>
        <end position="324"/>
    </location>
</feature>
<reference evidence="2 3" key="1">
    <citation type="journal article" date="2011" name="Genome Res.">
        <title>Phylogeny-wide analysis of social amoeba genomes highlights ancient origins for complex intercellular communication.</title>
        <authorList>
            <person name="Heidel A.J."/>
            <person name="Lawal H.M."/>
            <person name="Felder M."/>
            <person name="Schilde C."/>
            <person name="Helps N.R."/>
            <person name="Tunggal B."/>
            <person name="Rivero F."/>
            <person name="John U."/>
            <person name="Schleicher M."/>
            <person name="Eichinger L."/>
            <person name="Platzer M."/>
            <person name="Noegel A.A."/>
            <person name="Schaap P."/>
            <person name="Gloeckner G."/>
        </authorList>
    </citation>
    <scope>NUCLEOTIDE SEQUENCE [LARGE SCALE GENOMIC DNA]</scope>
    <source>
        <strain evidence="3">ATCC 26659 / Pp 5 / PN500</strain>
    </source>
</reference>
<accession>D3B2X2</accession>
<evidence type="ECO:0000313" key="2">
    <source>
        <dbReference type="EMBL" id="EFA83670.1"/>
    </source>
</evidence>
<dbReference type="GeneID" id="31358259"/>
<name>D3B2X2_HETP5</name>
<dbReference type="InParanoid" id="D3B2X2"/>
<protein>
    <submittedName>
        <fullName evidence="2">Uncharacterized protein</fullName>
    </submittedName>
</protein>
<comment type="caution">
    <text evidence="2">The sequence shown here is derived from an EMBL/GenBank/DDBJ whole genome shotgun (WGS) entry which is preliminary data.</text>
</comment>
<evidence type="ECO:0000313" key="3">
    <source>
        <dbReference type="Proteomes" id="UP000001396"/>
    </source>
</evidence>
<keyword evidence="1" id="KW-0732">Signal</keyword>
<organism evidence="2 3">
    <name type="scientific">Heterostelium pallidum (strain ATCC 26659 / Pp 5 / PN500)</name>
    <name type="common">Cellular slime mold</name>
    <name type="synonym">Polysphondylium pallidum</name>
    <dbReference type="NCBI Taxonomy" id="670386"/>
    <lineage>
        <taxon>Eukaryota</taxon>
        <taxon>Amoebozoa</taxon>
        <taxon>Evosea</taxon>
        <taxon>Eumycetozoa</taxon>
        <taxon>Dictyostelia</taxon>
        <taxon>Acytosteliales</taxon>
        <taxon>Acytosteliaceae</taxon>
        <taxon>Heterostelium</taxon>
    </lineage>
</organism>
<evidence type="ECO:0000256" key="1">
    <source>
        <dbReference type="SAM" id="SignalP"/>
    </source>
</evidence>
<proteinExistence type="predicted"/>
<keyword evidence="3" id="KW-1185">Reference proteome</keyword>
<dbReference type="EMBL" id="ADBJ01000010">
    <property type="protein sequence ID" value="EFA83670.1"/>
    <property type="molecule type" value="Genomic_DNA"/>
</dbReference>